<dbReference type="RefSeq" id="WP_344900301.1">
    <property type="nucleotide sequence ID" value="NZ_BAAAWD010000015.1"/>
</dbReference>
<proteinExistence type="predicted"/>
<dbReference type="PANTHER" id="PTHR43845:SF1">
    <property type="entry name" value="BLR5969 PROTEIN"/>
    <property type="match status" value="1"/>
</dbReference>
<organism evidence="1 2">
    <name type="scientific">Streptosporangium longisporum</name>
    <dbReference type="NCBI Taxonomy" id="46187"/>
    <lineage>
        <taxon>Bacteria</taxon>
        <taxon>Bacillati</taxon>
        <taxon>Actinomycetota</taxon>
        <taxon>Actinomycetes</taxon>
        <taxon>Streptosporangiales</taxon>
        <taxon>Streptosporangiaceae</taxon>
        <taxon>Streptosporangium</taxon>
    </lineage>
</organism>
<dbReference type="Proteomes" id="UP001499930">
    <property type="component" value="Unassembled WGS sequence"/>
</dbReference>
<gene>
    <name evidence="1" type="ORF">GCM10017559_54780</name>
</gene>
<name>A0ABN3YD44_9ACTN</name>
<dbReference type="SUPFAM" id="SSF56801">
    <property type="entry name" value="Acetyl-CoA synthetase-like"/>
    <property type="match status" value="1"/>
</dbReference>
<dbReference type="EMBL" id="BAAAWD010000015">
    <property type="protein sequence ID" value="GAA3022708.1"/>
    <property type="molecule type" value="Genomic_DNA"/>
</dbReference>
<evidence type="ECO:0000313" key="1">
    <source>
        <dbReference type="EMBL" id="GAA3022708.1"/>
    </source>
</evidence>
<keyword evidence="2" id="KW-1185">Reference proteome</keyword>
<comment type="caution">
    <text evidence="1">The sequence shown here is derived from an EMBL/GenBank/DDBJ whole genome shotgun (WGS) entry which is preliminary data.</text>
</comment>
<evidence type="ECO:0000313" key="2">
    <source>
        <dbReference type="Proteomes" id="UP001499930"/>
    </source>
</evidence>
<protein>
    <submittedName>
        <fullName evidence="1">Phenylacetate--CoA ligase family protein</fullName>
    </submittedName>
</protein>
<dbReference type="PANTHER" id="PTHR43845">
    <property type="entry name" value="BLR5969 PROTEIN"/>
    <property type="match status" value="1"/>
</dbReference>
<reference evidence="1 2" key="1">
    <citation type="journal article" date="2019" name="Int. J. Syst. Evol. Microbiol.">
        <title>The Global Catalogue of Microorganisms (GCM) 10K type strain sequencing project: providing services to taxonomists for standard genome sequencing and annotation.</title>
        <authorList>
            <consortium name="The Broad Institute Genomics Platform"/>
            <consortium name="The Broad Institute Genome Sequencing Center for Infectious Disease"/>
            <person name="Wu L."/>
            <person name="Ma J."/>
        </authorList>
    </citation>
    <scope>NUCLEOTIDE SEQUENCE [LARGE SCALE GENOMIC DNA]</scope>
    <source>
        <strain evidence="1 2">JCM 3106</strain>
    </source>
</reference>
<dbReference type="InterPro" id="IPR042099">
    <property type="entry name" value="ANL_N_sf"/>
</dbReference>
<accession>A0ABN3YD44</accession>
<dbReference type="Gene3D" id="3.40.50.12780">
    <property type="entry name" value="N-terminal domain of ligase-like"/>
    <property type="match status" value="1"/>
</dbReference>
<sequence>MPAKPLHVLVDFARRNSPFYAELYRDVPDVVSDLTQLPIIDQKEFWAANTWPDNRLLTGPLTDAGVYTSGGTTGAPKFSPWTRTEHADSVTAFGAGMVRAGLRPGHRVANLFFAGELYGGFLYIENALHHAPVENVRLPVGGTTTNEYVADLITVFGVNVLAGPPMKLAAVAEAVSARGQAADTVELLLFAGDLLFDDLRPQLTGAFPKAAIASLGYASVDGGLIGAPVPGDDPRVHEAFPDRTIVELVDEVTGEPITSPGVPGRVVVTNLFRTLMPIIRYPVGDLAEWVGDDLRRFRLVGRAVEGARVAMVSMRTEDVRAALASADQDRVVSGVQLVQRRWDGKDGLVLRLAHASAGEPPAELTRRLVDAVHEARPMYPEYVGLGFIHPLSIEWVRPSELVTNPRTGKLVQVVDERSHS</sequence>
<keyword evidence="1" id="KW-0436">Ligase</keyword>
<dbReference type="GO" id="GO:0016874">
    <property type="term" value="F:ligase activity"/>
    <property type="evidence" value="ECO:0007669"/>
    <property type="project" value="UniProtKB-KW"/>
</dbReference>